<evidence type="ECO:0000313" key="4">
    <source>
        <dbReference type="Proteomes" id="UP001601059"/>
    </source>
</evidence>
<accession>A0ABW6KKN7</accession>
<keyword evidence="1" id="KW-0175">Coiled coil</keyword>
<dbReference type="Proteomes" id="UP001601059">
    <property type="component" value="Unassembled WGS sequence"/>
</dbReference>
<name>A0ABW6KKN7_9BACI</name>
<keyword evidence="4" id="KW-1185">Reference proteome</keyword>
<dbReference type="EMBL" id="JBIACK010000025">
    <property type="protein sequence ID" value="MFE8704137.1"/>
    <property type="molecule type" value="Genomic_DNA"/>
</dbReference>
<organism evidence="3 4">
    <name type="scientific">Cytobacillus spartinae</name>
    <dbReference type="NCBI Taxonomy" id="3299023"/>
    <lineage>
        <taxon>Bacteria</taxon>
        <taxon>Bacillati</taxon>
        <taxon>Bacillota</taxon>
        <taxon>Bacilli</taxon>
        <taxon>Bacillales</taxon>
        <taxon>Bacillaceae</taxon>
        <taxon>Cytobacillus</taxon>
    </lineage>
</organism>
<evidence type="ECO:0000256" key="1">
    <source>
        <dbReference type="SAM" id="Coils"/>
    </source>
</evidence>
<feature type="region of interest" description="Disordered" evidence="2">
    <location>
        <begin position="62"/>
        <end position="82"/>
    </location>
</feature>
<sequence>MALTDKDQRFIRHMEADDSLHDADRLKHYVTLKQQQVAGGNASFGNADLERYYRQTTGTTKAQLGGVATAPKPPTPQPQKPTFDPQAYMQQFESRINDMYNQQRQAQLAQLRAQRDKAIGQINQQKAEVAPQYQGMRNQTDAMNLQNVQKLREVMANAGLTASGENVSANVAMNNERVNSINSLNLQEQQTMNDFNRRITDLNNPADENALMAQLEAERARALLDLGMRADEIGYSRSRDSEMDSRYYDERDYSRGRDSIQDGRWNQQWDYQKGRDAIEDARWREQFEYGKYRDTISDQQRSEAIQFEKQKFASETAWRQHVYNNMSASEKAQMEWNKQQFGEEMAWRIEENNRADKLARDRMEYDAGFQTP</sequence>
<evidence type="ECO:0000256" key="2">
    <source>
        <dbReference type="SAM" id="MobiDB-lite"/>
    </source>
</evidence>
<comment type="caution">
    <text evidence="3">The sequence shown here is derived from an EMBL/GenBank/DDBJ whole genome shotgun (WGS) entry which is preliminary data.</text>
</comment>
<dbReference type="RefSeq" id="WP_389365253.1">
    <property type="nucleotide sequence ID" value="NZ_JBIACK010000025.1"/>
</dbReference>
<reference evidence="3 4" key="1">
    <citation type="submission" date="2024-08" db="EMBL/GenBank/DDBJ databases">
        <title>Two novel Cytobacillus novel species.</title>
        <authorList>
            <person name="Liu G."/>
        </authorList>
    </citation>
    <scope>NUCLEOTIDE SEQUENCE [LARGE SCALE GENOMIC DNA]</scope>
    <source>
        <strain evidence="3 4">FJAT-54145</strain>
    </source>
</reference>
<proteinExistence type="predicted"/>
<gene>
    <name evidence="3" type="ORF">ACFYKX_26575</name>
</gene>
<feature type="coiled-coil region" evidence="1">
    <location>
        <begin position="101"/>
        <end position="128"/>
    </location>
</feature>
<protein>
    <submittedName>
        <fullName evidence="3">Uncharacterized protein</fullName>
    </submittedName>
</protein>
<evidence type="ECO:0000313" key="3">
    <source>
        <dbReference type="EMBL" id="MFE8704137.1"/>
    </source>
</evidence>